<evidence type="ECO:0000256" key="2">
    <source>
        <dbReference type="ARBA" id="ARBA00022630"/>
    </source>
</evidence>
<evidence type="ECO:0000259" key="5">
    <source>
        <dbReference type="Pfam" id="PF07992"/>
    </source>
</evidence>
<evidence type="ECO:0000256" key="4">
    <source>
        <dbReference type="ARBA" id="ARBA00023002"/>
    </source>
</evidence>
<dbReference type="AlphaFoldDB" id="A0A117PTG2"/>
<dbReference type="PANTHER" id="PTHR43557">
    <property type="entry name" value="APOPTOSIS-INDUCING FACTOR 1"/>
    <property type="match status" value="1"/>
</dbReference>
<dbReference type="SUPFAM" id="SSF51905">
    <property type="entry name" value="FAD/NAD(P)-binding domain"/>
    <property type="match status" value="1"/>
</dbReference>
<dbReference type="Pfam" id="PF07992">
    <property type="entry name" value="Pyr_redox_2"/>
    <property type="match status" value="1"/>
</dbReference>
<evidence type="ECO:0000256" key="1">
    <source>
        <dbReference type="ARBA" id="ARBA00001974"/>
    </source>
</evidence>
<dbReference type="InterPro" id="IPR050446">
    <property type="entry name" value="FAD-oxidoreductase/Apoptosis"/>
</dbReference>
<dbReference type="PRINTS" id="PR00411">
    <property type="entry name" value="PNDRDTASEI"/>
</dbReference>
<dbReference type="GO" id="GO:0016651">
    <property type="term" value="F:oxidoreductase activity, acting on NAD(P)H"/>
    <property type="evidence" value="ECO:0007669"/>
    <property type="project" value="TreeGrafter"/>
</dbReference>
<dbReference type="InterPro" id="IPR028202">
    <property type="entry name" value="Reductase_C"/>
</dbReference>
<dbReference type="Pfam" id="PF14759">
    <property type="entry name" value="Reductase_C"/>
    <property type="match status" value="1"/>
</dbReference>
<evidence type="ECO:0000256" key="3">
    <source>
        <dbReference type="ARBA" id="ARBA00022827"/>
    </source>
</evidence>
<gene>
    <name evidence="7" type="ORF">AQI94_03215</name>
</gene>
<comment type="cofactor">
    <cofactor evidence="1">
        <name>FAD</name>
        <dbReference type="ChEBI" id="CHEBI:57692"/>
    </cofactor>
</comment>
<comment type="caution">
    <text evidence="7">The sequence shown here is derived from an EMBL/GenBank/DDBJ whole genome shotgun (WGS) entry which is preliminary data.</text>
</comment>
<name>A0A117PTG2_9ACTN</name>
<keyword evidence="3" id="KW-0274">FAD</keyword>
<dbReference type="SUPFAM" id="SSF55424">
    <property type="entry name" value="FAD/NAD-linked reductases, dimerisation (C-terminal) domain"/>
    <property type="match status" value="1"/>
</dbReference>
<evidence type="ECO:0000259" key="6">
    <source>
        <dbReference type="Pfam" id="PF14759"/>
    </source>
</evidence>
<keyword evidence="4" id="KW-0560">Oxidoreductase</keyword>
<feature type="domain" description="FAD/NAD(P)-binding" evidence="5">
    <location>
        <begin position="9"/>
        <end position="305"/>
    </location>
</feature>
<proteinExistence type="predicted"/>
<keyword evidence="2" id="KW-0285">Flavoprotein</keyword>
<feature type="domain" description="Reductase C-terminal" evidence="6">
    <location>
        <begin position="328"/>
        <end position="397"/>
    </location>
</feature>
<dbReference type="PRINTS" id="PR00368">
    <property type="entry name" value="FADPNR"/>
</dbReference>
<dbReference type="EMBL" id="LMWM01000003">
    <property type="protein sequence ID" value="KUM90813.1"/>
    <property type="molecule type" value="Genomic_DNA"/>
</dbReference>
<evidence type="ECO:0000313" key="7">
    <source>
        <dbReference type="EMBL" id="KUM90813.1"/>
    </source>
</evidence>
<evidence type="ECO:0008006" key="9">
    <source>
        <dbReference type="Google" id="ProtNLM"/>
    </source>
</evidence>
<dbReference type="PROSITE" id="PS51257">
    <property type="entry name" value="PROKAR_LIPOPROTEIN"/>
    <property type="match status" value="1"/>
</dbReference>
<organism evidence="7 8">
    <name type="scientific">Streptomyces pseudovenezuelae</name>
    <dbReference type="NCBI Taxonomy" id="67350"/>
    <lineage>
        <taxon>Bacteria</taxon>
        <taxon>Bacillati</taxon>
        <taxon>Actinomycetota</taxon>
        <taxon>Actinomycetes</taxon>
        <taxon>Kitasatosporales</taxon>
        <taxon>Streptomycetaceae</taxon>
        <taxon>Streptomyces</taxon>
        <taxon>Streptomyces aurantiacus group</taxon>
    </lineage>
</organism>
<protein>
    <recommendedName>
        <fullName evidence="9">Pyridine nucleotide-disulfide oxidoreductase</fullName>
    </recommendedName>
</protein>
<dbReference type="Gene3D" id="3.30.390.30">
    <property type="match status" value="1"/>
</dbReference>
<dbReference type="InterPro" id="IPR023753">
    <property type="entry name" value="FAD/NAD-binding_dom"/>
</dbReference>
<dbReference type="OrthoDB" id="4213189at2"/>
<reference evidence="7 8" key="1">
    <citation type="submission" date="2015-10" db="EMBL/GenBank/DDBJ databases">
        <title>Draft genome sequence of Streptomyces pseudovenezuelae DSM 40212, type strain for the species Streptomyces pseudovenezuelae.</title>
        <authorList>
            <person name="Ruckert C."/>
            <person name="Winkler A."/>
            <person name="Kalinowski J."/>
            <person name="Kampfer P."/>
            <person name="Glaeser S."/>
        </authorList>
    </citation>
    <scope>NUCLEOTIDE SEQUENCE [LARGE SCALE GENOMIC DNA]</scope>
    <source>
        <strain evidence="7 8">DSM 40212</strain>
    </source>
</reference>
<accession>A0A117PTG2</accession>
<dbReference type="InterPro" id="IPR036188">
    <property type="entry name" value="FAD/NAD-bd_sf"/>
</dbReference>
<dbReference type="PANTHER" id="PTHR43557:SF2">
    <property type="entry name" value="RIESKE DOMAIN-CONTAINING PROTEIN-RELATED"/>
    <property type="match status" value="1"/>
</dbReference>
<dbReference type="InterPro" id="IPR016156">
    <property type="entry name" value="FAD/NAD-linked_Rdtase_dimer_sf"/>
</dbReference>
<evidence type="ECO:0000313" key="8">
    <source>
        <dbReference type="Proteomes" id="UP000053039"/>
    </source>
</evidence>
<dbReference type="Gene3D" id="3.50.50.60">
    <property type="entry name" value="FAD/NAD(P)-binding domain"/>
    <property type="match status" value="2"/>
</dbReference>
<dbReference type="Proteomes" id="UP000053039">
    <property type="component" value="Unassembled WGS sequence"/>
</dbReference>
<dbReference type="GO" id="GO:0005737">
    <property type="term" value="C:cytoplasm"/>
    <property type="evidence" value="ECO:0007669"/>
    <property type="project" value="TreeGrafter"/>
</dbReference>
<sequence>MSPGARARRVCVIGAGAAGLACAERLRALSADVSITVVDADADQPYNRPPLSKDVLSGRVGATEARLRSDEQLAELRIDLRAGTPVEQVDTTTRTVVTKDEPVPYDDLVLAPGCTPVTPWHESAPWIRTLHSLADVRVLRDDLVLPSRVVIVGGGLIGLEAAAVLRGLGHGVVVVEAGEGPLQRIVGPQVAAWMEGRHRKEGVEFELGRRVVAVSGSAHAGVVTLDDGRRVDGDVVVCAVGVRPATQWLVGSGVELGSRGEILADERLRTTAPDVWAAGDAVSWPSASAERRLRVEHWTCAREQGRHVAEQLLAADAAQTAAFDTVPYFWSSQYGALLQGAGSFHGDEVIVDGPSTSLDSLVARYLTGGRLTGVLTVGSPRTFQELRSRLPGGRPTTAAT</sequence>
<dbReference type="RefSeq" id="WP_051831875.1">
    <property type="nucleotide sequence ID" value="NZ_JBIVKX010000084.1"/>
</dbReference>